<dbReference type="GO" id="GO:0051726">
    <property type="term" value="P:regulation of cell cycle"/>
    <property type="evidence" value="ECO:0007669"/>
    <property type="project" value="InterPro"/>
</dbReference>
<dbReference type="InterPro" id="IPR006671">
    <property type="entry name" value="Cyclin_N"/>
</dbReference>
<dbReference type="InterPro" id="IPR036915">
    <property type="entry name" value="Cyclin-like_sf"/>
</dbReference>
<name>A0A7D9H0A5_DEKBR</name>
<evidence type="ECO:0000256" key="1">
    <source>
        <dbReference type="RuleBase" id="RU000383"/>
    </source>
</evidence>
<dbReference type="Pfam" id="PF00134">
    <property type="entry name" value="Cyclin_N"/>
    <property type="match status" value="1"/>
</dbReference>
<keyword evidence="4" id="KW-1185">Reference proteome</keyword>
<dbReference type="InterPro" id="IPR013922">
    <property type="entry name" value="Cyclin_PHO80-like"/>
</dbReference>
<accession>A0A7D9H0A5</accession>
<keyword evidence="1" id="KW-0195">Cyclin</keyword>
<sequence length="359" mass="41184">MSDKEALHIFLNSPVTQDMIHNLVNVTLQILPCESSKVITQQLPTPPNSPPVYKTRPLPSLMTFITKLVRYTNVYTGTLMSTIVYMNRLKERLPADAHGMPCTRHRIFLACLIIASKYFNDSSPKNKHWSKYTDGLFRNEDVNLMEKQLLMLLDWDLRIETSELLRVWRRFLEPIKTDLRRQSRMMNNIAPGTMAYSTQTITAPRCTLQAYESAQPINYRYHHTANGCNNNKKQHSLNTLYPYASYQNIHSRSSSLNSSRSSIFDYYEENHSRASSVSSTTTVSSNGSNYSSCDKQAYIPLPYSAKLDKQQKVSWGYNNAGCSSQQPFSNTQMSSYFNNCALNEQQQLENAMRQYCGGY</sequence>
<dbReference type="Gene3D" id="1.10.472.10">
    <property type="entry name" value="Cyclin-like"/>
    <property type="match status" value="1"/>
</dbReference>
<dbReference type="GO" id="GO:0019901">
    <property type="term" value="F:protein kinase binding"/>
    <property type="evidence" value="ECO:0007669"/>
    <property type="project" value="InterPro"/>
</dbReference>
<comment type="similarity">
    <text evidence="1">Belongs to the cyclin family.</text>
</comment>
<dbReference type="InterPro" id="IPR012104">
    <property type="entry name" value="PHO85_cyclin_1/2/9"/>
</dbReference>
<dbReference type="CDD" id="cd20557">
    <property type="entry name" value="CYCLIN_ScPCL1-like"/>
    <property type="match status" value="1"/>
</dbReference>
<dbReference type="InterPro" id="IPR013763">
    <property type="entry name" value="Cyclin-like_dom"/>
</dbReference>
<dbReference type="SMART" id="SM00385">
    <property type="entry name" value="CYCLIN"/>
    <property type="match status" value="1"/>
</dbReference>
<evidence type="ECO:0000313" key="4">
    <source>
        <dbReference type="Proteomes" id="UP000478008"/>
    </source>
</evidence>
<evidence type="ECO:0000259" key="2">
    <source>
        <dbReference type="SMART" id="SM00385"/>
    </source>
</evidence>
<protein>
    <submittedName>
        <fullName evidence="3">DEBR0S3_16864g1_1</fullName>
    </submittedName>
</protein>
<dbReference type="PANTHER" id="PTHR15615">
    <property type="match status" value="1"/>
</dbReference>
<dbReference type="GO" id="GO:0000307">
    <property type="term" value="C:cyclin-dependent protein kinase holoenzyme complex"/>
    <property type="evidence" value="ECO:0007669"/>
    <property type="project" value="UniProtKB-ARBA"/>
</dbReference>
<dbReference type="EMBL" id="CABFWN010000003">
    <property type="protein sequence ID" value="VUG18661.1"/>
    <property type="molecule type" value="Genomic_DNA"/>
</dbReference>
<dbReference type="PIRSF" id="PIRSF016511">
    <property type="entry name" value="Cyclin_Pcl"/>
    <property type="match status" value="1"/>
</dbReference>
<dbReference type="PANTHER" id="PTHR15615:SF114">
    <property type="entry name" value="PHO85 CYCLIN-1"/>
    <property type="match status" value="1"/>
</dbReference>
<dbReference type="Proteomes" id="UP000478008">
    <property type="component" value="Unassembled WGS sequence"/>
</dbReference>
<evidence type="ECO:0000313" key="3">
    <source>
        <dbReference type="EMBL" id="VUG18661.1"/>
    </source>
</evidence>
<dbReference type="GO" id="GO:0005634">
    <property type="term" value="C:nucleus"/>
    <property type="evidence" value="ECO:0007669"/>
    <property type="project" value="TreeGrafter"/>
</dbReference>
<dbReference type="AlphaFoldDB" id="A0A7D9H0A5"/>
<reference evidence="3 4" key="1">
    <citation type="submission" date="2019-07" db="EMBL/GenBank/DDBJ databases">
        <authorList>
            <person name="Friedrich A."/>
            <person name="Schacherer J."/>
        </authorList>
    </citation>
    <scope>NUCLEOTIDE SEQUENCE [LARGE SCALE GENOMIC DNA]</scope>
</reference>
<dbReference type="GO" id="GO:0016538">
    <property type="term" value="F:cyclin-dependent protein serine/threonine kinase regulator activity"/>
    <property type="evidence" value="ECO:0007669"/>
    <property type="project" value="TreeGrafter"/>
</dbReference>
<organism evidence="3 4">
    <name type="scientific">Dekkera bruxellensis</name>
    <name type="common">Brettanomyces custersii</name>
    <dbReference type="NCBI Taxonomy" id="5007"/>
    <lineage>
        <taxon>Eukaryota</taxon>
        <taxon>Fungi</taxon>
        <taxon>Dikarya</taxon>
        <taxon>Ascomycota</taxon>
        <taxon>Saccharomycotina</taxon>
        <taxon>Pichiomycetes</taxon>
        <taxon>Pichiales</taxon>
        <taxon>Pichiaceae</taxon>
        <taxon>Brettanomyces</taxon>
    </lineage>
</organism>
<gene>
    <name evidence="3" type="ORF">DEBR0S3_16864G</name>
</gene>
<dbReference type="SUPFAM" id="SSF47954">
    <property type="entry name" value="Cyclin-like"/>
    <property type="match status" value="1"/>
</dbReference>
<feature type="domain" description="Cyclin-like" evidence="2">
    <location>
        <begin position="63"/>
        <end position="151"/>
    </location>
</feature>
<proteinExistence type="inferred from homology"/>